<dbReference type="Proteomes" id="UP000308430">
    <property type="component" value="Unassembled WGS sequence"/>
</dbReference>
<feature type="transmembrane region" description="Helical" evidence="1">
    <location>
        <begin position="95"/>
        <end position="115"/>
    </location>
</feature>
<dbReference type="Pfam" id="PF10861">
    <property type="entry name" value="DUF2784"/>
    <property type="match status" value="1"/>
</dbReference>
<keyword evidence="1" id="KW-0812">Transmembrane</keyword>
<reference evidence="2 3" key="1">
    <citation type="submission" date="2019-04" db="EMBL/GenBank/DDBJ databases">
        <title>Azoarcus nasutitermitis sp. nov. isolated from termite nest.</title>
        <authorList>
            <person name="Lin S.-Y."/>
            <person name="Hameed A."/>
            <person name="Hsu Y.-H."/>
            <person name="Young C.-C."/>
        </authorList>
    </citation>
    <scope>NUCLEOTIDE SEQUENCE [LARGE SCALE GENOMIC DNA]</scope>
    <source>
        <strain evidence="2 3">CC-YHH838</strain>
    </source>
</reference>
<dbReference type="AlphaFoldDB" id="A0A4S4ANA6"/>
<dbReference type="EMBL" id="SSOC01000010">
    <property type="protein sequence ID" value="THF61125.1"/>
    <property type="molecule type" value="Genomic_DNA"/>
</dbReference>
<name>A0A4S4ANA6_9RHOO</name>
<evidence type="ECO:0000313" key="3">
    <source>
        <dbReference type="Proteomes" id="UP000308430"/>
    </source>
</evidence>
<keyword evidence="1" id="KW-1133">Transmembrane helix</keyword>
<organism evidence="2 3">
    <name type="scientific">Pseudothauera nasutitermitis</name>
    <dbReference type="NCBI Taxonomy" id="2565930"/>
    <lineage>
        <taxon>Bacteria</taxon>
        <taxon>Pseudomonadati</taxon>
        <taxon>Pseudomonadota</taxon>
        <taxon>Betaproteobacteria</taxon>
        <taxon>Rhodocyclales</taxon>
        <taxon>Zoogloeaceae</taxon>
        <taxon>Pseudothauera</taxon>
    </lineage>
</organism>
<evidence type="ECO:0000313" key="2">
    <source>
        <dbReference type="EMBL" id="THF61125.1"/>
    </source>
</evidence>
<accession>A0A4S4ANA6</accession>
<keyword evidence="3" id="KW-1185">Reference proteome</keyword>
<protein>
    <submittedName>
        <fullName evidence="2">DUF2784 domain-containing protein</fullName>
    </submittedName>
</protein>
<dbReference type="InterPro" id="IPR021218">
    <property type="entry name" value="DUF2784"/>
</dbReference>
<sequence>MQARLIADLLLMLHLAFIVFVVCGGLLALRWPRAAWAHLPAAAWGAVVELGGFICPLTPLEDRYRRLAGQAGIDGGFIEHYLLPLIYPAGLTREIQIGLGLFVVVLNLALYLWAWHRYRRRAARMQ</sequence>
<evidence type="ECO:0000256" key="1">
    <source>
        <dbReference type="SAM" id="Phobius"/>
    </source>
</evidence>
<comment type="caution">
    <text evidence="2">The sequence shown here is derived from an EMBL/GenBank/DDBJ whole genome shotgun (WGS) entry which is preliminary data.</text>
</comment>
<gene>
    <name evidence="2" type="ORF">E6C76_21280</name>
</gene>
<dbReference type="RefSeq" id="WP_136350278.1">
    <property type="nucleotide sequence ID" value="NZ_SSOC01000010.1"/>
</dbReference>
<proteinExistence type="predicted"/>
<dbReference type="OrthoDB" id="370375at2"/>
<keyword evidence="1" id="KW-0472">Membrane</keyword>
<feature type="transmembrane region" description="Helical" evidence="1">
    <location>
        <begin position="9"/>
        <end position="29"/>
    </location>
</feature>